<evidence type="ECO:0000313" key="1">
    <source>
        <dbReference type="EMBL" id="KAH3836170.1"/>
    </source>
</evidence>
<sequence>MTPVADFGPKWNTVVTYMEKGQRREIDRRSWITMDNQPLRYVLDSLSLPQYVKHPLCIGALLWENLA</sequence>
<organism evidence="1 2">
    <name type="scientific">Dreissena polymorpha</name>
    <name type="common">Zebra mussel</name>
    <name type="synonym">Mytilus polymorpha</name>
    <dbReference type="NCBI Taxonomy" id="45954"/>
    <lineage>
        <taxon>Eukaryota</taxon>
        <taxon>Metazoa</taxon>
        <taxon>Spiralia</taxon>
        <taxon>Lophotrochozoa</taxon>
        <taxon>Mollusca</taxon>
        <taxon>Bivalvia</taxon>
        <taxon>Autobranchia</taxon>
        <taxon>Heteroconchia</taxon>
        <taxon>Euheterodonta</taxon>
        <taxon>Imparidentia</taxon>
        <taxon>Neoheterodontei</taxon>
        <taxon>Myida</taxon>
        <taxon>Dreissenoidea</taxon>
        <taxon>Dreissenidae</taxon>
        <taxon>Dreissena</taxon>
    </lineage>
</organism>
<reference evidence="1" key="1">
    <citation type="journal article" date="2019" name="bioRxiv">
        <title>The Genome of the Zebra Mussel, Dreissena polymorpha: A Resource for Invasive Species Research.</title>
        <authorList>
            <person name="McCartney M.A."/>
            <person name="Auch B."/>
            <person name="Kono T."/>
            <person name="Mallez S."/>
            <person name="Zhang Y."/>
            <person name="Obille A."/>
            <person name="Becker A."/>
            <person name="Abrahante J.E."/>
            <person name="Garbe J."/>
            <person name="Badalamenti J.P."/>
            <person name="Herman A."/>
            <person name="Mangelson H."/>
            <person name="Liachko I."/>
            <person name="Sullivan S."/>
            <person name="Sone E.D."/>
            <person name="Koren S."/>
            <person name="Silverstein K.A.T."/>
            <person name="Beckman K.B."/>
            <person name="Gohl D.M."/>
        </authorList>
    </citation>
    <scope>NUCLEOTIDE SEQUENCE</scope>
    <source>
        <strain evidence="1">Duluth1</strain>
        <tissue evidence="1">Whole animal</tissue>
    </source>
</reference>
<name>A0A9D4KAX7_DREPO</name>
<dbReference type="EMBL" id="JAIWYP010000004">
    <property type="protein sequence ID" value="KAH3836170.1"/>
    <property type="molecule type" value="Genomic_DNA"/>
</dbReference>
<dbReference type="Proteomes" id="UP000828390">
    <property type="component" value="Unassembled WGS sequence"/>
</dbReference>
<accession>A0A9D4KAX7</accession>
<evidence type="ECO:0000313" key="2">
    <source>
        <dbReference type="Proteomes" id="UP000828390"/>
    </source>
</evidence>
<dbReference type="AlphaFoldDB" id="A0A9D4KAX7"/>
<gene>
    <name evidence="1" type="ORF">DPMN_109540</name>
</gene>
<protein>
    <submittedName>
        <fullName evidence="1">Uncharacterized protein</fullName>
    </submittedName>
</protein>
<keyword evidence="2" id="KW-1185">Reference proteome</keyword>
<proteinExistence type="predicted"/>
<reference evidence="1" key="2">
    <citation type="submission" date="2020-11" db="EMBL/GenBank/DDBJ databases">
        <authorList>
            <person name="McCartney M.A."/>
            <person name="Auch B."/>
            <person name="Kono T."/>
            <person name="Mallez S."/>
            <person name="Becker A."/>
            <person name="Gohl D.M."/>
            <person name="Silverstein K.A.T."/>
            <person name="Koren S."/>
            <person name="Bechman K.B."/>
            <person name="Herman A."/>
            <person name="Abrahante J.E."/>
            <person name="Garbe J."/>
        </authorList>
    </citation>
    <scope>NUCLEOTIDE SEQUENCE</scope>
    <source>
        <strain evidence="1">Duluth1</strain>
        <tissue evidence="1">Whole animal</tissue>
    </source>
</reference>
<comment type="caution">
    <text evidence="1">The sequence shown here is derived from an EMBL/GenBank/DDBJ whole genome shotgun (WGS) entry which is preliminary data.</text>
</comment>